<dbReference type="InterPro" id="IPR036259">
    <property type="entry name" value="MFS_trans_sf"/>
</dbReference>
<evidence type="ECO:0000313" key="10">
    <source>
        <dbReference type="Proteomes" id="UP001285441"/>
    </source>
</evidence>
<reference evidence="9" key="1">
    <citation type="journal article" date="2023" name="Mol. Phylogenet. Evol.">
        <title>Genome-scale phylogeny and comparative genomics of the fungal order Sordariales.</title>
        <authorList>
            <person name="Hensen N."/>
            <person name="Bonometti L."/>
            <person name="Westerberg I."/>
            <person name="Brannstrom I.O."/>
            <person name="Guillou S."/>
            <person name="Cros-Aarteil S."/>
            <person name="Calhoun S."/>
            <person name="Haridas S."/>
            <person name="Kuo A."/>
            <person name="Mondo S."/>
            <person name="Pangilinan J."/>
            <person name="Riley R."/>
            <person name="LaButti K."/>
            <person name="Andreopoulos B."/>
            <person name="Lipzen A."/>
            <person name="Chen C."/>
            <person name="Yan M."/>
            <person name="Daum C."/>
            <person name="Ng V."/>
            <person name="Clum A."/>
            <person name="Steindorff A."/>
            <person name="Ohm R.A."/>
            <person name="Martin F."/>
            <person name="Silar P."/>
            <person name="Natvig D.O."/>
            <person name="Lalanne C."/>
            <person name="Gautier V."/>
            <person name="Ament-Velasquez S.L."/>
            <person name="Kruys A."/>
            <person name="Hutchinson M.I."/>
            <person name="Powell A.J."/>
            <person name="Barry K."/>
            <person name="Miller A.N."/>
            <person name="Grigoriev I.V."/>
            <person name="Debuchy R."/>
            <person name="Gladieux P."/>
            <person name="Hiltunen Thoren M."/>
            <person name="Johannesson H."/>
        </authorList>
    </citation>
    <scope>NUCLEOTIDE SEQUENCE</scope>
    <source>
        <strain evidence="9">CBS 232.78</strain>
    </source>
</reference>
<dbReference type="CDD" id="cd17502">
    <property type="entry name" value="MFS_Azr1_MDR_like"/>
    <property type="match status" value="1"/>
</dbReference>
<feature type="transmembrane region" description="Helical" evidence="7">
    <location>
        <begin position="184"/>
        <end position="205"/>
    </location>
</feature>
<comment type="subcellular location">
    <subcellularLocation>
        <location evidence="1">Membrane</location>
        <topology evidence="1">Multi-pass membrane protein</topology>
    </subcellularLocation>
</comment>
<feature type="transmembrane region" description="Helical" evidence="7">
    <location>
        <begin position="302"/>
        <end position="324"/>
    </location>
</feature>
<feature type="transmembrane region" description="Helical" evidence="7">
    <location>
        <begin position="158"/>
        <end position="178"/>
    </location>
</feature>
<feature type="transmembrane region" description="Helical" evidence="7">
    <location>
        <begin position="582"/>
        <end position="602"/>
    </location>
</feature>
<feature type="transmembrane region" description="Helical" evidence="7">
    <location>
        <begin position="249"/>
        <end position="268"/>
    </location>
</feature>
<feature type="transmembrane region" description="Helical" evidence="7">
    <location>
        <begin position="503"/>
        <end position="527"/>
    </location>
</feature>
<feature type="transmembrane region" description="Helical" evidence="7">
    <location>
        <begin position="217"/>
        <end position="243"/>
    </location>
</feature>
<dbReference type="GO" id="GO:0022857">
    <property type="term" value="F:transmembrane transporter activity"/>
    <property type="evidence" value="ECO:0007669"/>
    <property type="project" value="InterPro"/>
</dbReference>
<evidence type="ECO:0000256" key="1">
    <source>
        <dbReference type="ARBA" id="ARBA00004141"/>
    </source>
</evidence>
<name>A0AAE0NGL1_9PEZI</name>
<dbReference type="Pfam" id="PF07690">
    <property type="entry name" value="MFS_1"/>
    <property type="match status" value="1"/>
</dbReference>
<feature type="compositionally biased region" description="Low complexity" evidence="6">
    <location>
        <begin position="43"/>
        <end position="60"/>
    </location>
</feature>
<evidence type="ECO:0000256" key="5">
    <source>
        <dbReference type="ARBA" id="ARBA00023136"/>
    </source>
</evidence>
<dbReference type="Proteomes" id="UP001285441">
    <property type="component" value="Unassembled WGS sequence"/>
</dbReference>
<dbReference type="AlphaFoldDB" id="A0AAE0NGL1"/>
<sequence length="631" mass="66231">MAKRHSLGIYSVHEDDSAVVEMRNSPTESTESAILPPSGLVMPESKSPPTLETSSPTSQSGSAETVVPASLPDSPNNKSPDAPRYITGFRLAGLVTAMTVAVFLIYLDNSIISTATPVITADLHETADIGWYAGAYTLVSGTLQPLAGKFYTFFRKKFVFLAFLFVFLVGSLICALAKTSPMLIAGRAVAGAGSSGLMNGAWTIVGSSVPLQKQPVYTGTMMGVGQMALIVGPLVGGALTQYASWRWCFYINLPIGACVAVLVVFITIPSDAATTKKGAGQRQDGATALSLGRKIRKLVSSLDLGGFALLAPAMAMFLAALQFGSDTTRYTWGSPLIIGLFSGAGAAAVLFVIWEWNIGDSTALIPGSVVRRREVWSSCGHIFSMAFVVFIANYFLPVWFQAVKGVGPTLSGLYLLPGILGQLSFVLLSGAAVSKLGYFMPWCLFGGVMISVGAGLTTMFGPDTTTAQWVGYQLIQGIGRGAAMTMSITAIQSGGLGGDVVAITMSLLIFCQNLAGSLAVVIATTIFTQSLLKDLPVLAPSVSPEAVISAGTGAAAVRGLLPEESPELDGLLRAYSYAFDKTFYVVTAFAVVSIPLSLFMGWNVDVRKGRAKASNADEEKTAGENEAVEIV</sequence>
<evidence type="ECO:0000259" key="8">
    <source>
        <dbReference type="PROSITE" id="PS50850"/>
    </source>
</evidence>
<evidence type="ECO:0000256" key="3">
    <source>
        <dbReference type="ARBA" id="ARBA00022692"/>
    </source>
</evidence>
<evidence type="ECO:0000256" key="6">
    <source>
        <dbReference type="SAM" id="MobiDB-lite"/>
    </source>
</evidence>
<feature type="domain" description="Major facilitator superfamily (MFS) profile" evidence="8">
    <location>
        <begin position="94"/>
        <end position="605"/>
    </location>
</feature>
<evidence type="ECO:0000256" key="4">
    <source>
        <dbReference type="ARBA" id="ARBA00022989"/>
    </source>
</evidence>
<feature type="transmembrane region" description="Helical" evidence="7">
    <location>
        <begin position="336"/>
        <end position="354"/>
    </location>
</feature>
<feature type="region of interest" description="Disordered" evidence="6">
    <location>
        <begin position="16"/>
        <end position="79"/>
    </location>
</feature>
<reference evidence="9" key="2">
    <citation type="submission" date="2023-06" db="EMBL/GenBank/DDBJ databases">
        <authorList>
            <consortium name="Lawrence Berkeley National Laboratory"/>
            <person name="Haridas S."/>
            <person name="Hensen N."/>
            <person name="Bonometti L."/>
            <person name="Westerberg I."/>
            <person name="Brannstrom I.O."/>
            <person name="Guillou S."/>
            <person name="Cros-Aarteil S."/>
            <person name="Calhoun S."/>
            <person name="Kuo A."/>
            <person name="Mondo S."/>
            <person name="Pangilinan J."/>
            <person name="Riley R."/>
            <person name="LaButti K."/>
            <person name="Andreopoulos B."/>
            <person name="Lipzen A."/>
            <person name="Chen C."/>
            <person name="Yanf M."/>
            <person name="Daum C."/>
            <person name="Ng V."/>
            <person name="Clum A."/>
            <person name="Steindorff A."/>
            <person name="Ohm R."/>
            <person name="Martin F."/>
            <person name="Silar P."/>
            <person name="Natvig D."/>
            <person name="Lalanne C."/>
            <person name="Gautier V."/>
            <person name="Ament-velasquez S.L."/>
            <person name="Kruys A."/>
            <person name="Hutchinson M.I."/>
            <person name="Powell A.J."/>
            <person name="Barry K."/>
            <person name="Miller A.N."/>
            <person name="Grigoriev I.V."/>
            <person name="Debuchy R."/>
            <person name="Gladieux P."/>
            <person name="Thoren M.H."/>
            <person name="Johannesson H."/>
        </authorList>
    </citation>
    <scope>NUCLEOTIDE SEQUENCE</scope>
    <source>
        <strain evidence="9">CBS 232.78</strain>
    </source>
</reference>
<dbReference type="PROSITE" id="PS50850">
    <property type="entry name" value="MFS"/>
    <property type="match status" value="1"/>
</dbReference>
<comment type="caution">
    <text evidence="9">The sequence shown here is derived from an EMBL/GenBank/DDBJ whole genome shotgun (WGS) entry which is preliminary data.</text>
</comment>
<feature type="transmembrane region" description="Helical" evidence="7">
    <location>
        <begin position="412"/>
        <end position="432"/>
    </location>
</feature>
<dbReference type="InterPro" id="IPR020846">
    <property type="entry name" value="MFS_dom"/>
</dbReference>
<dbReference type="GO" id="GO:0005886">
    <property type="term" value="C:plasma membrane"/>
    <property type="evidence" value="ECO:0007669"/>
    <property type="project" value="TreeGrafter"/>
</dbReference>
<dbReference type="SUPFAM" id="SSF103473">
    <property type="entry name" value="MFS general substrate transporter"/>
    <property type="match status" value="1"/>
</dbReference>
<keyword evidence="3 7" id="KW-0812">Transmembrane</keyword>
<keyword evidence="5 7" id="KW-0472">Membrane</keyword>
<dbReference type="Gene3D" id="1.20.1250.20">
    <property type="entry name" value="MFS general substrate transporter like domains"/>
    <property type="match status" value="2"/>
</dbReference>
<gene>
    <name evidence="9" type="ORF">B0H63DRAFT_545606</name>
</gene>
<proteinExistence type="inferred from homology"/>
<feature type="transmembrane region" description="Helical" evidence="7">
    <location>
        <begin position="472"/>
        <end position="491"/>
    </location>
</feature>
<evidence type="ECO:0000313" key="9">
    <source>
        <dbReference type="EMBL" id="KAK3381168.1"/>
    </source>
</evidence>
<keyword evidence="10" id="KW-1185">Reference proteome</keyword>
<comment type="similarity">
    <text evidence="2">Belongs to the major facilitator superfamily. TCR/Tet family.</text>
</comment>
<feature type="transmembrane region" description="Helical" evidence="7">
    <location>
        <begin position="88"/>
        <end position="107"/>
    </location>
</feature>
<protein>
    <submittedName>
        <fullName evidence="9">Major facilitator superfamily domain-containing protein</fullName>
    </submittedName>
</protein>
<feature type="transmembrane region" description="Helical" evidence="7">
    <location>
        <begin position="375"/>
        <end position="400"/>
    </location>
</feature>
<feature type="transmembrane region" description="Helical" evidence="7">
    <location>
        <begin position="439"/>
        <end position="460"/>
    </location>
</feature>
<dbReference type="InterPro" id="IPR011701">
    <property type="entry name" value="MFS"/>
</dbReference>
<dbReference type="EMBL" id="JAULSW010000005">
    <property type="protein sequence ID" value="KAK3381168.1"/>
    <property type="molecule type" value="Genomic_DNA"/>
</dbReference>
<organism evidence="9 10">
    <name type="scientific">Podospora didyma</name>
    <dbReference type="NCBI Taxonomy" id="330526"/>
    <lineage>
        <taxon>Eukaryota</taxon>
        <taxon>Fungi</taxon>
        <taxon>Dikarya</taxon>
        <taxon>Ascomycota</taxon>
        <taxon>Pezizomycotina</taxon>
        <taxon>Sordariomycetes</taxon>
        <taxon>Sordariomycetidae</taxon>
        <taxon>Sordariales</taxon>
        <taxon>Podosporaceae</taxon>
        <taxon>Podospora</taxon>
    </lineage>
</organism>
<feature type="transmembrane region" description="Helical" evidence="7">
    <location>
        <begin position="129"/>
        <end position="146"/>
    </location>
</feature>
<evidence type="ECO:0000256" key="2">
    <source>
        <dbReference type="ARBA" id="ARBA00007520"/>
    </source>
</evidence>
<keyword evidence="4 7" id="KW-1133">Transmembrane helix</keyword>
<accession>A0AAE0NGL1</accession>
<evidence type="ECO:0000256" key="7">
    <source>
        <dbReference type="SAM" id="Phobius"/>
    </source>
</evidence>
<dbReference type="PANTHER" id="PTHR23501:SF193">
    <property type="entry name" value="MULTIDRUG TRANSPORTER, PUTATIVE (AFU_ORTHOLOGUE AFUA_8G00940)-RELATED"/>
    <property type="match status" value="1"/>
</dbReference>
<dbReference type="PANTHER" id="PTHR23501">
    <property type="entry name" value="MAJOR FACILITATOR SUPERFAMILY"/>
    <property type="match status" value="1"/>
</dbReference>